<sequence>MDGLESEPFADVAPYIFEDMGRAYAVVKKQYRNTDLKKHVIGLNLVEIHSLDSVYQKFTWPMWECIESMHNGAILIKKARLIKQKVLSLHREHKQWPFTYVLDKSS</sequence>
<keyword evidence="2" id="KW-1185">Reference proteome</keyword>
<accession>A0ABS9CFQ1</accession>
<dbReference type="RefSeq" id="WP_144269578.1">
    <property type="nucleotide sequence ID" value="NZ_JADYTN010000009.1"/>
</dbReference>
<proteinExistence type="predicted"/>
<protein>
    <submittedName>
        <fullName evidence="1">Uncharacterized protein</fullName>
    </submittedName>
</protein>
<organism evidence="1 2">
    <name type="scientific">Xylanibacter brevis</name>
    <dbReference type="NCBI Taxonomy" id="83231"/>
    <lineage>
        <taxon>Bacteria</taxon>
        <taxon>Pseudomonadati</taxon>
        <taxon>Bacteroidota</taxon>
        <taxon>Bacteroidia</taxon>
        <taxon>Bacteroidales</taxon>
        <taxon>Prevotellaceae</taxon>
        <taxon>Xylanibacter</taxon>
    </lineage>
</organism>
<evidence type="ECO:0000313" key="1">
    <source>
        <dbReference type="EMBL" id="MCF2563564.1"/>
    </source>
</evidence>
<evidence type="ECO:0000313" key="2">
    <source>
        <dbReference type="Proteomes" id="UP001200470"/>
    </source>
</evidence>
<gene>
    <name evidence="1" type="ORF">I6E12_05495</name>
</gene>
<name>A0ABS9CFQ1_9BACT</name>
<reference evidence="1 2" key="1">
    <citation type="submission" date="2020-12" db="EMBL/GenBank/DDBJ databases">
        <title>Whole genome sequences of gut porcine anaerobes.</title>
        <authorList>
            <person name="Kubasova T."/>
            <person name="Jahodarova E."/>
            <person name="Rychlik I."/>
        </authorList>
    </citation>
    <scope>NUCLEOTIDE SEQUENCE [LARGE SCALE GENOMIC DNA]</scope>
    <source>
        <strain evidence="1 2">An925</strain>
    </source>
</reference>
<dbReference type="EMBL" id="JADYTN010000009">
    <property type="protein sequence ID" value="MCF2563564.1"/>
    <property type="molecule type" value="Genomic_DNA"/>
</dbReference>
<comment type="caution">
    <text evidence="1">The sequence shown here is derived from an EMBL/GenBank/DDBJ whole genome shotgun (WGS) entry which is preliminary data.</text>
</comment>
<dbReference type="Proteomes" id="UP001200470">
    <property type="component" value="Unassembled WGS sequence"/>
</dbReference>